<keyword evidence="2" id="KW-1185">Reference proteome</keyword>
<dbReference type="AlphaFoldDB" id="A0A8R1E7Y7"/>
<name>A0A8R1E7Y7_CAEJA</name>
<dbReference type="EnsemblMetazoa" id="CJA28081.1">
    <property type="protein sequence ID" value="CJA28081.1"/>
    <property type="gene ID" value="WBGene00183655"/>
</dbReference>
<evidence type="ECO:0000313" key="1">
    <source>
        <dbReference type="EnsemblMetazoa" id="CJA28081.1"/>
    </source>
</evidence>
<protein>
    <submittedName>
        <fullName evidence="1">Uncharacterized protein</fullName>
    </submittedName>
</protein>
<dbReference type="Proteomes" id="UP000005237">
    <property type="component" value="Unassembled WGS sequence"/>
</dbReference>
<reference evidence="1" key="2">
    <citation type="submission" date="2022-06" db="UniProtKB">
        <authorList>
            <consortium name="EnsemblMetazoa"/>
        </authorList>
    </citation>
    <scope>IDENTIFICATION</scope>
    <source>
        <strain evidence="1">DF5081</strain>
    </source>
</reference>
<accession>A0A8R1E7Y7</accession>
<organism evidence="1 2">
    <name type="scientific">Caenorhabditis japonica</name>
    <dbReference type="NCBI Taxonomy" id="281687"/>
    <lineage>
        <taxon>Eukaryota</taxon>
        <taxon>Metazoa</taxon>
        <taxon>Ecdysozoa</taxon>
        <taxon>Nematoda</taxon>
        <taxon>Chromadorea</taxon>
        <taxon>Rhabditida</taxon>
        <taxon>Rhabditina</taxon>
        <taxon>Rhabditomorpha</taxon>
        <taxon>Rhabditoidea</taxon>
        <taxon>Rhabditidae</taxon>
        <taxon>Peloderinae</taxon>
        <taxon>Caenorhabditis</taxon>
    </lineage>
</organism>
<reference evidence="2" key="1">
    <citation type="submission" date="2010-08" db="EMBL/GenBank/DDBJ databases">
        <authorList>
            <consortium name="Caenorhabditis japonica Sequencing Consortium"/>
            <person name="Wilson R.K."/>
        </authorList>
    </citation>
    <scope>NUCLEOTIDE SEQUENCE [LARGE SCALE GENOMIC DNA]</scope>
    <source>
        <strain evidence="2">DF5081</strain>
    </source>
</reference>
<sequence>MRESKNAQAPKACITCAPLVLLVIREAKSKPSSACCLRWYEPTSYLSCVLAYDKFHSNSERERAVKRVQICQAFVND</sequence>
<proteinExistence type="predicted"/>
<evidence type="ECO:0000313" key="2">
    <source>
        <dbReference type="Proteomes" id="UP000005237"/>
    </source>
</evidence>